<proteinExistence type="inferred from homology"/>
<gene>
    <name evidence="3" type="ORF">SAMN05421737_105175</name>
</gene>
<feature type="active site" description="Proton acceptor" evidence="2">
    <location>
        <position position="116"/>
    </location>
</feature>
<evidence type="ECO:0000313" key="3">
    <source>
        <dbReference type="EMBL" id="SDC10366.1"/>
    </source>
</evidence>
<keyword evidence="4" id="KW-1185">Reference proteome</keyword>
<dbReference type="AlphaFoldDB" id="A0A1G6IX51"/>
<keyword evidence="1 2" id="KW-0378">Hydrolase</keyword>
<dbReference type="InterPro" id="IPR022932">
    <property type="entry name" value="YjcG"/>
</dbReference>
<dbReference type="GO" id="GO:0016874">
    <property type="term" value="F:ligase activity"/>
    <property type="evidence" value="ECO:0007669"/>
    <property type="project" value="UniProtKB-KW"/>
</dbReference>
<dbReference type="OrthoDB" id="1524661at2"/>
<evidence type="ECO:0000256" key="2">
    <source>
        <dbReference type="HAMAP-Rule" id="MF_01444"/>
    </source>
</evidence>
<dbReference type="Proteomes" id="UP000242662">
    <property type="component" value="Unassembled WGS sequence"/>
</dbReference>
<dbReference type="RefSeq" id="WP_090775528.1">
    <property type="nucleotide sequence ID" value="NZ_FMYM01000005.1"/>
</dbReference>
<comment type="similarity">
    <text evidence="2">Belongs to the 2H phosphoesterase superfamily. YjcG family.</text>
</comment>
<dbReference type="Pfam" id="PF13563">
    <property type="entry name" value="2_5_RNA_ligase2"/>
    <property type="match status" value="1"/>
</dbReference>
<dbReference type="SUPFAM" id="SSF55144">
    <property type="entry name" value="LigT-like"/>
    <property type="match status" value="1"/>
</dbReference>
<feature type="active site" description="Proton donor" evidence="2">
    <location>
        <position position="34"/>
    </location>
</feature>
<dbReference type="EMBL" id="FMYM01000005">
    <property type="protein sequence ID" value="SDC10366.1"/>
    <property type="molecule type" value="Genomic_DNA"/>
</dbReference>
<dbReference type="NCBIfam" id="NF010223">
    <property type="entry name" value="PRK13679.1"/>
    <property type="match status" value="1"/>
</dbReference>
<keyword evidence="3" id="KW-0436">Ligase</keyword>
<dbReference type="InterPro" id="IPR050580">
    <property type="entry name" value="2H_phosphoesterase_YjcG-like"/>
</dbReference>
<organism evidence="3 4">
    <name type="scientific">Shouchella lonarensis</name>
    <dbReference type="NCBI Taxonomy" id="1464122"/>
    <lineage>
        <taxon>Bacteria</taxon>
        <taxon>Bacillati</taxon>
        <taxon>Bacillota</taxon>
        <taxon>Bacilli</taxon>
        <taxon>Bacillales</taxon>
        <taxon>Bacillaceae</taxon>
        <taxon>Shouchella</taxon>
    </lineage>
</organism>
<dbReference type="PANTHER" id="PTHR40037:SF1">
    <property type="entry name" value="PHOSPHOESTERASE SAOUHSC_00951-RELATED"/>
    <property type="match status" value="1"/>
</dbReference>
<evidence type="ECO:0000313" key="4">
    <source>
        <dbReference type="Proteomes" id="UP000242662"/>
    </source>
</evidence>
<sequence>MNYGIVLFPSKKFQDTANAYRRRYDAHYANIPPHVTLKESFNFDEENLPLITRALRTIAKKHPPVVIDIYKVDTFYPQSTTIFYKIKENETLQSLNDALYTEPFPTEKEHSVFVPHVTIAQGLSKAEHADIIGQLTMTEVSHREEIDRMQLLYQLENGSWTVYETFLLEG</sequence>
<feature type="short sequence motif" description="HXTX 2" evidence="2">
    <location>
        <begin position="116"/>
        <end position="119"/>
    </location>
</feature>
<evidence type="ECO:0000256" key="1">
    <source>
        <dbReference type="ARBA" id="ARBA00022801"/>
    </source>
</evidence>
<dbReference type="PANTHER" id="PTHR40037">
    <property type="entry name" value="PHOSPHOESTERASE YJCG-RELATED"/>
    <property type="match status" value="1"/>
</dbReference>
<dbReference type="Gene3D" id="3.90.1140.10">
    <property type="entry name" value="Cyclic phosphodiesterase"/>
    <property type="match status" value="1"/>
</dbReference>
<dbReference type="HAMAP" id="MF_01444">
    <property type="entry name" value="2H_phosphoesterase_YjcG"/>
    <property type="match status" value="1"/>
</dbReference>
<dbReference type="InterPro" id="IPR009097">
    <property type="entry name" value="Cyclic_Pdiesterase"/>
</dbReference>
<accession>A0A1G6IX51</accession>
<feature type="short sequence motif" description="HXTX 1" evidence="2">
    <location>
        <begin position="34"/>
        <end position="37"/>
    </location>
</feature>
<protein>
    <recommendedName>
        <fullName evidence="2">Putative phosphoesterase SAMN05421737_105175</fullName>
        <ecNumber evidence="2">3.1.-.-</ecNumber>
    </recommendedName>
</protein>
<reference evidence="4" key="1">
    <citation type="submission" date="2016-09" db="EMBL/GenBank/DDBJ databases">
        <authorList>
            <person name="Varghese N."/>
            <person name="Submissions S."/>
        </authorList>
    </citation>
    <scope>NUCLEOTIDE SEQUENCE [LARGE SCALE GENOMIC DNA]</scope>
    <source>
        <strain evidence="4">25nlg</strain>
    </source>
</reference>
<dbReference type="EC" id="3.1.-.-" evidence="2"/>
<dbReference type="GO" id="GO:0016788">
    <property type="term" value="F:hydrolase activity, acting on ester bonds"/>
    <property type="evidence" value="ECO:0007669"/>
    <property type="project" value="UniProtKB-UniRule"/>
</dbReference>
<dbReference type="STRING" id="1464122.SAMN05421737_105175"/>
<name>A0A1G6IX51_9BACI</name>